<evidence type="ECO:0000313" key="2">
    <source>
        <dbReference type="EMBL" id="CAB4165518.1"/>
    </source>
</evidence>
<dbReference type="EMBL" id="LR797099">
    <property type="protein sequence ID" value="CAB4186829.1"/>
    <property type="molecule type" value="Genomic_DNA"/>
</dbReference>
<accession>A0A6J5NWF5</accession>
<reference evidence="1" key="1">
    <citation type="submission" date="2020-04" db="EMBL/GenBank/DDBJ databases">
        <authorList>
            <person name="Chiriac C."/>
            <person name="Salcher M."/>
            <person name="Ghai R."/>
            <person name="Kavagutti S V."/>
        </authorList>
    </citation>
    <scope>NUCLEOTIDE SEQUENCE</scope>
</reference>
<evidence type="ECO:0000313" key="4">
    <source>
        <dbReference type="EMBL" id="CAB4221567.1"/>
    </source>
</evidence>
<protein>
    <submittedName>
        <fullName evidence="1">Uncharacterized protein</fullName>
    </submittedName>
</protein>
<gene>
    <name evidence="3" type="ORF">UFOVP1146_175</name>
    <name evidence="4" type="ORF">UFOVP1638_390</name>
    <name evidence="1" type="ORF">UFOVP812_88</name>
    <name evidence="2" type="ORF">UFOVP818_55</name>
</gene>
<dbReference type="EMBL" id="LR797502">
    <property type="protein sequence ID" value="CAB4221567.1"/>
    <property type="molecule type" value="Genomic_DNA"/>
</dbReference>
<evidence type="ECO:0000313" key="1">
    <source>
        <dbReference type="EMBL" id="CAB4163819.1"/>
    </source>
</evidence>
<name>A0A6J5NWF5_9CAUD</name>
<dbReference type="EMBL" id="LR796758">
    <property type="protein sequence ID" value="CAB4163819.1"/>
    <property type="molecule type" value="Genomic_DNA"/>
</dbReference>
<organism evidence="1">
    <name type="scientific">uncultured Caudovirales phage</name>
    <dbReference type="NCBI Taxonomy" id="2100421"/>
    <lineage>
        <taxon>Viruses</taxon>
        <taxon>Duplodnaviria</taxon>
        <taxon>Heunggongvirae</taxon>
        <taxon>Uroviricota</taxon>
        <taxon>Caudoviricetes</taxon>
        <taxon>Peduoviridae</taxon>
        <taxon>Maltschvirus</taxon>
        <taxon>Maltschvirus maltsch</taxon>
    </lineage>
</organism>
<evidence type="ECO:0000313" key="3">
    <source>
        <dbReference type="EMBL" id="CAB4186829.1"/>
    </source>
</evidence>
<dbReference type="EMBL" id="LR796776">
    <property type="protein sequence ID" value="CAB4165518.1"/>
    <property type="molecule type" value="Genomic_DNA"/>
</dbReference>
<proteinExistence type="predicted"/>
<sequence length="93" mass="10847">MFNEVNFTMKCPKCGEEVTGFQTKEGTLLLDTVEPDSVNNFYSSCDNCYKIGERTWIEFSRVPTKMTKMTKRNKPLTEEEIVAMGFVREVRQY</sequence>